<evidence type="ECO:0000313" key="2">
    <source>
        <dbReference type="EMBL" id="MQX38449.1"/>
    </source>
</evidence>
<accession>A0A7X1ZI90</accession>
<organism evidence="2 3">
    <name type="scientific">Roseospira navarrensis</name>
    <dbReference type="NCBI Taxonomy" id="140058"/>
    <lineage>
        <taxon>Bacteria</taxon>
        <taxon>Pseudomonadati</taxon>
        <taxon>Pseudomonadota</taxon>
        <taxon>Alphaproteobacteria</taxon>
        <taxon>Rhodospirillales</taxon>
        <taxon>Rhodospirillaceae</taxon>
        <taxon>Roseospira</taxon>
    </lineage>
</organism>
<dbReference type="Proteomes" id="UP000434582">
    <property type="component" value="Unassembled WGS sequence"/>
</dbReference>
<dbReference type="OrthoDB" id="7361980at2"/>
<feature type="chain" id="PRO_5031183127" evidence="1">
    <location>
        <begin position="23"/>
        <end position="183"/>
    </location>
</feature>
<dbReference type="EMBL" id="WIVE01000102">
    <property type="protein sequence ID" value="MQX38449.1"/>
    <property type="molecule type" value="Genomic_DNA"/>
</dbReference>
<sequence>MTRGFVTSLVVALLLAAGPARAGEAERACIAGPVAADLAAKVAFQDGMRDLMAAARPDLADLITLNRDLQVALVEARAVRLTWLALEDPDRLRPLSADGTPWRGFAWDEADEAALRAADPRYLTLGTRAEALATRSDGHPDWPALRDYMRSSLRNDPGFRDLMRDLVKPVQDMDDAMRACLME</sequence>
<dbReference type="RefSeq" id="WP_153346933.1">
    <property type="nucleotide sequence ID" value="NZ_WIVE01000102.1"/>
</dbReference>
<keyword evidence="3" id="KW-1185">Reference proteome</keyword>
<proteinExistence type="predicted"/>
<evidence type="ECO:0000256" key="1">
    <source>
        <dbReference type="SAM" id="SignalP"/>
    </source>
</evidence>
<evidence type="ECO:0000313" key="3">
    <source>
        <dbReference type="Proteomes" id="UP000434582"/>
    </source>
</evidence>
<comment type="caution">
    <text evidence="2">The sequence shown here is derived from an EMBL/GenBank/DDBJ whole genome shotgun (WGS) entry which is preliminary data.</text>
</comment>
<dbReference type="AlphaFoldDB" id="A0A7X1ZI90"/>
<feature type="signal peptide" evidence="1">
    <location>
        <begin position="1"/>
        <end position="22"/>
    </location>
</feature>
<gene>
    <name evidence="2" type="ORF">GHC57_18180</name>
</gene>
<protein>
    <submittedName>
        <fullName evidence="2">Uncharacterized protein</fullName>
    </submittedName>
</protein>
<reference evidence="2 3" key="1">
    <citation type="submission" date="2019-10" db="EMBL/GenBank/DDBJ databases">
        <title>Draft whole-genome sequence of the purple nonsulfur photosynthetic bacterium Roseospira navarrensis DSM 15114.</title>
        <authorList>
            <person name="Kyndt J.A."/>
            <person name="Meyer T.E."/>
        </authorList>
    </citation>
    <scope>NUCLEOTIDE SEQUENCE [LARGE SCALE GENOMIC DNA]</scope>
    <source>
        <strain evidence="2 3">DSM 15114</strain>
    </source>
</reference>
<name>A0A7X1ZI90_9PROT</name>
<keyword evidence="1" id="KW-0732">Signal</keyword>